<dbReference type="PANTHER" id="PTHR30523:SF6">
    <property type="entry name" value="PHOSPHOENOLPYRUVATE CARBOXYLASE"/>
    <property type="match status" value="1"/>
</dbReference>
<dbReference type="InterPro" id="IPR022805">
    <property type="entry name" value="PEP_COase_bac/pln-type"/>
</dbReference>
<comment type="subunit">
    <text evidence="10">Homotetramer.</text>
</comment>
<dbReference type="InterPro" id="IPR015813">
    <property type="entry name" value="Pyrv/PenolPyrv_kinase-like_dom"/>
</dbReference>
<evidence type="ECO:0000256" key="8">
    <source>
        <dbReference type="ARBA" id="ARBA00023300"/>
    </source>
</evidence>
<keyword evidence="14" id="KW-1185">Reference proteome</keyword>
<keyword evidence="8 10" id="KW-0120">Carbon dioxide fixation</keyword>
<dbReference type="AlphaFoldDB" id="A0A1X7AQD6"/>
<dbReference type="PROSITE" id="PS00781">
    <property type="entry name" value="PEPCASE_1"/>
    <property type="match status" value="1"/>
</dbReference>
<dbReference type="InterPro" id="IPR033129">
    <property type="entry name" value="PEPCASE_His_AS"/>
</dbReference>
<dbReference type="EMBL" id="FWPT01000013">
    <property type="protein sequence ID" value="SMA50506.1"/>
    <property type="molecule type" value="Genomic_DNA"/>
</dbReference>
<dbReference type="GO" id="GO:0008964">
    <property type="term" value="F:phosphoenolpyruvate carboxylase activity"/>
    <property type="evidence" value="ECO:0007669"/>
    <property type="project" value="UniProtKB-UniRule"/>
</dbReference>
<proteinExistence type="inferred from homology"/>
<dbReference type="HAMAP" id="MF_00595">
    <property type="entry name" value="PEPcase_type1"/>
    <property type="match status" value="1"/>
</dbReference>
<dbReference type="SUPFAM" id="SSF51621">
    <property type="entry name" value="Phosphoenolpyruvate/pyruvate domain"/>
    <property type="match status" value="1"/>
</dbReference>
<accession>A0A1X7AQD6</accession>
<dbReference type="Gene3D" id="1.20.1440.90">
    <property type="entry name" value="Phosphoenolpyruvate/pyruvate domain"/>
    <property type="match status" value="1"/>
</dbReference>
<dbReference type="RefSeq" id="WP_087113024.1">
    <property type="nucleotide sequence ID" value="NZ_CBCSCN010000016.1"/>
</dbReference>
<organism evidence="13 14">
    <name type="scientific">Parendozoicomonas haliclonae</name>
    <dbReference type="NCBI Taxonomy" id="1960125"/>
    <lineage>
        <taxon>Bacteria</taxon>
        <taxon>Pseudomonadati</taxon>
        <taxon>Pseudomonadota</taxon>
        <taxon>Gammaproteobacteria</taxon>
        <taxon>Oceanospirillales</taxon>
        <taxon>Endozoicomonadaceae</taxon>
        <taxon>Parendozoicomonas</taxon>
    </lineage>
</organism>
<dbReference type="NCBIfam" id="NF000584">
    <property type="entry name" value="PRK00009.1"/>
    <property type="match status" value="1"/>
</dbReference>
<keyword evidence="13" id="KW-0670">Pyruvate</keyword>
<evidence type="ECO:0000256" key="11">
    <source>
        <dbReference type="PROSITE-ProRule" id="PRU10111"/>
    </source>
</evidence>
<dbReference type="PANTHER" id="PTHR30523">
    <property type="entry name" value="PHOSPHOENOLPYRUVATE CARBOXYLASE"/>
    <property type="match status" value="1"/>
</dbReference>
<dbReference type="PROSITE" id="PS00393">
    <property type="entry name" value="PEPCASE_2"/>
    <property type="match status" value="1"/>
</dbReference>
<gene>
    <name evidence="10 13" type="primary">ppc</name>
    <name evidence="13" type="ORF">EHSB41UT_04317</name>
</gene>
<evidence type="ECO:0000256" key="9">
    <source>
        <dbReference type="ARBA" id="ARBA00048995"/>
    </source>
</evidence>
<evidence type="ECO:0000256" key="12">
    <source>
        <dbReference type="PROSITE-ProRule" id="PRU10112"/>
    </source>
</evidence>
<keyword evidence="6 10" id="KW-0460">Magnesium</keyword>
<evidence type="ECO:0000256" key="3">
    <source>
        <dbReference type="ARBA" id="ARBA00008346"/>
    </source>
</evidence>
<evidence type="ECO:0000256" key="2">
    <source>
        <dbReference type="ARBA" id="ARBA00003670"/>
    </source>
</evidence>
<evidence type="ECO:0000256" key="7">
    <source>
        <dbReference type="ARBA" id="ARBA00023239"/>
    </source>
</evidence>
<feature type="active site" evidence="10 12">
    <location>
        <position position="555"/>
    </location>
</feature>
<dbReference type="PRINTS" id="PR00150">
    <property type="entry name" value="PEPCARBXLASE"/>
</dbReference>
<dbReference type="GO" id="GO:0005829">
    <property type="term" value="C:cytosol"/>
    <property type="evidence" value="ECO:0007669"/>
    <property type="project" value="TreeGrafter"/>
</dbReference>
<evidence type="ECO:0000313" key="14">
    <source>
        <dbReference type="Proteomes" id="UP000196573"/>
    </source>
</evidence>
<keyword evidence="7 10" id="KW-0456">Lyase</keyword>
<evidence type="ECO:0000256" key="5">
    <source>
        <dbReference type="ARBA" id="ARBA00022419"/>
    </source>
</evidence>
<evidence type="ECO:0000256" key="10">
    <source>
        <dbReference type="HAMAP-Rule" id="MF_00595"/>
    </source>
</evidence>
<evidence type="ECO:0000256" key="4">
    <source>
        <dbReference type="ARBA" id="ARBA00012305"/>
    </source>
</evidence>
<reference evidence="13 14" key="1">
    <citation type="submission" date="2017-03" db="EMBL/GenBank/DDBJ databases">
        <authorList>
            <person name="Afonso C.L."/>
            <person name="Miller P.J."/>
            <person name="Scott M.A."/>
            <person name="Spackman E."/>
            <person name="Goraichik I."/>
            <person name="Dimitrov K.M."/>
            <person name="Suarez D.L."/>
            <person name="Swayne D.E."/>
        </authorList>
    </citation>
    <scope>NUCLEOTIDE SEQUENCE [LARGE SCALE GENOMIC DNA]</scope>
    <source>
        <strain evidence="13">SB41UT1</strain>
    </source>
</reference>
<protein>
    <recommendedName>
        <fullName evidence="5 10">Phosphoenolpyruvate carboxylase</fullName>
        <shortName evidence="10">PEPC</shortName>
        <shortName evidence="10">PEPCase</shortName>
        <ecNumber evidence="4 10">4.1.1.31</ecNumber>
    </recommendedName>
</protein>
<sequence length="888" mass="99740">MATNESALTDEHAALRQNVHLMGELLGNAIEGHLGTDFLDKIEQIRGLSKTARSGDEDAHKQLLDFLHSLSDHELLPVTRAFTQFLNLANLAEQYHVVSRHREQVGEAVDHLEELFTHLKNNQIDADTLHRHVQDMEVELVLTAHPTEVTRRTVIQKFTGIIQCLGELDRSDLLPREREEATERLQQLVSQIWHTNEIRDNRPTPVDESRWGFATVEHSLWTAVPRFLNRLDKRLEAETGQGLSTTAMPIKFSSWMGGDRDGNPNVTAKVTERVLLNGRWMAADLFVRDLKALSAELSMPECTPELQALAEQMTGEGESEPYRVIVRELRRRMKITRAWCEERLNGEHPDDRGVLHRDAELIEPLQACYDSLCANGMSLIAKGALRDMLWRARSFGLGLVRLDIRQESGRHTKVLSELTRYLGLPDYAEASEEERQAFLLAELNSVRPLISPRWQPSADSQEVLDTCRVIAQQEQERLGPYIISMASTPSDVLGVILLLRESGCPFNMPVAPLFETLADLEGAEASIHALLDLPWYRDYAAHKQMVMVGYSDSAKDAGQMAAAWAQYRAMEGLTNLCKEKGVSLTLFHGRGGTVGRGGGPAHKAILSQPPGSVNGHLRVTEQGEMIRFKFGFPRIAEESLALYASATLEATLLPPPEPKPEWREVMNHLAEDSLAVYRGMVREEEAFVPYFRAATPELELGLLPLGSRPSKRNPNGGVESLRAIPWIFSWSQNRLMLPAWLGSGVALRKAIARGDEDVLRDMMANWPFFSARMDLLEMVYLKTDADIAAYYDQRLVPEELQYLGEKLRILLSDAVQVTTELKGGELTGGHPWVRQSIELRNPYSDPLHYLQAELLFRARHVPEAVLSERDQALMVTITGIAAGMRNTG</sequence>
<dbReference type="InterPro" id="IPR021135">
    <property type="entry name" value="PEP_COase"/>
</dbReference>
<comment type="cofactor">
    <cofactor evidence="1 10">
        <name>Mg(2+)</name>
        <dbReference type="ChEBI" id="CHEBI:18420"/>
    </cofactor>
</comment>
<dbReference type="GO" id="GO:0006099">
    <property type="term" value="P:tricarboxylic acid cycle"/>
    <property type="evidence" value="ECO:0007669"/>
    <property type="project" value="InterPro"/>
</dbReference>
<dbReference type="GO" id="GO:0006107">
    <property type="term" value="P:oxaloacetate metabolic process"/>
    <property type="evidence" value="ECO:0007669"/>
    <property type="project" value="UniProtKB-UniRule"/>
</dbReference>
<feature type="active site" evidence="10 11">
    <location>
        <position position="145"/>
    </location>
</feature>
<dbReference type="InterPro" id="IPR018129">
    <property type="entry name" value="PEP_COase_Lys_AS"/>
</dbReference>
<dbReference type="Proteomes" id="UP000196573">
    <property type="component" value="Unassembled WGS sequence"/>
</dbReference>
<name>A0A1X7AQD6_9GAMM</name>
<dbReference type="OrthoDB" id="9768133at2"/>
<comment type="similarity">
    <text evidence="3 10">Belongs to the PEPCase type 1 family.</text>
</comment>
<comment type="catalytic activity">
    <reaction evidence="9 10">
        <text>oxaloacetate + phosphate = phosphoenolpyruvate + hydrogencarbonate</text>
        <dbReference type="Rhea" id="RHEA:28370"/>
        <dbReference type="ChEBI" id="CHEBI:16452"/>
        <dbReference type="ChEBI" id="CHEBI:17544"/>
        <dbReference type="ChEBI" id="CHEBI:43474"/>
        <dbReference type="ChEBI" id="CHEBI:58702"/>
        <dbReference type="EC" id="4.1.1.31"/>
    </reaction>
</comment>
<comment type="function">
    <text evidence="2 10">Forms oxaloacetate, a four-carbon dicarboxylic acid source for the tricarboxylic acid cycle.</text>
</comment>
<dbReference type="GO" id="GO:0015977">
    <property type="term" value="P:carbon fixation"/>
    <property type="evidence" value="ECO:0007669"/>
    <property type="project" value="UniProtKB-UniRule"/>
</dbReference>
<dbReference type="GO" id="GO:0000287">
    <property type="term" value="F:magnesium ion binding"/>
    <property type="evidence" value="ECO:0007669"/>
    <property type="project" value="UniProtKB-UniRule"/>
</dbReference>
<evidence type="ECO:0000256" key="1">
    <source>
        <dbReference type="ARBA" id="ARBA00001946"/>
    </source>
</evidence>
<evidence type="ECO:0000256" key="6">
    <source>
        <dbReference type="ARBA" id="ARBA00022842"/>
    </source>
</evidence>
<dbReference type="EC" id="4.1.1.31" evidence="4 10"/>
<evidence type="ECO:0000313" key="13">
    <source>
        <dbReference type="EMBL" id="SMA50506.1"/>
    </source>
</evidence>
<dbReference type="Pfam" id="PF00311">
    <property type="entry name" value="PEPcase"/>
    <property type="match status" value="1"/>
</dbReference>